<accession>A0AAJ1S4X4</accession>
<sequence>MLVEYDPNYPDWDRKSLAKATVSEYEAWLRGEVYGYEIETPGGEHLDSCWGFIGEESREYMREQAFDIIEADSKRRAQSVNVVGAGFVGII</sequence>
<dbReference type="RefSeq" id="WP_306254581.1">
    <property type="nucleotide sequence ID" value="NZ_JAUFSA010000001.1"/>
</dbReference>
<protein>
    <submittedName>
        <fullName evidence="1">Uncharacterized protein</fullName>
    </submittedName>
</protein>
<name>A0AAJ1S4X4_9MYCO</name>
<dbReference type="Proteomes" id="UP001229081">
    <property type="component" value="Unassembled WGS sequence"/>
</dbReference>
<evidence type="ECO:0000313" key="2">
    <source>
        <dbReference type="Proteomes" id="UP001229081"/>
    </source>
</evidence>
<proteinExistence type="predicted"/>
<comment type="caution">
    <text evidence="1">The sequence shown here is derived from an EMBL/GenBank/DDBJ whole genome shotgun (WGS) entry which is preliminary data.</text>
</comment>
<evidence type="ECO:0000313" key="1">
    <source>
        <dbReference type="EMBL" id="MDP7733658.1"/>
    </source>
</evidence>
<gene>
    <name evidence="1" type="ORF">QXL92_02655</name>
</gene>
<organism evidence="1 2">
    <name type="scientific">Mycobacterium paragordonae</name>
    <dbReference type="NCBI Taxonomy" id="1389713"/>
    <lineage>
        <taxon>Bacteria</taxon>
        <taxon>Bacillati</taxon>
        <taxon>Actinomycetota</taxon>
        <taxon>Actinomycetes</taxon>
        <taxon>Mycobacteriales</taxon>
        <taxon>Mycobacteriaceae</taxon>
        <taxon>Mycobacterium</taxon>
    </lineage>
</organism>
<reference evidence="1" key="1">
    <citation type="submission" date="2023-06" db="EMBL/GenBank/DDBJ databases">
        <title>Identification of two novel mycobacterium reveal diversities and complexities of Mycobacterium gordonae clade.</title>
        <authorList>
            <person name="Matsumoto Y."/>
            <person name="Nakamura S."/>
            <person name="Motooka D."/>
            <person name="Fukushima K."/>
        </authorList>
    </citation>
    <scope>NUCLEOTIDE SEQUENCE</scope>
    <source>
        <strain evidence="1">TY812</strain>
    </source>
</reference>
<dbReference type="EMBL" id="JAUFSA010000001">
    <property type="protein sequence ID" value="MDP7733658.1"/>
    <property type="molecule type" value="Genomic_DNA"/>
</dbReference>
<dbReference type="AlphaFoldDB" id="A0AAJ1S4X4"/>